<dbReference type="EMBL" id="BMVN01000002">
    <property type="protein sequence ID" value="GHA05802.1"/>
    <property type="molecule type" value="Genomic_DNA"/>
</dbReference>
<accession>A0ABQ3CDU5</accession>
<dbReference type="InterPro" id="IPR001080">
    <property type="entry name" value="3Fe4S_ferredoxin"/>
</dbReference>
<evidence type="ECO:0000313" key="11">
    <source>
        <dbReference type="Proteomes" id="UP000653644"/>
    </source>
</evidence>
<dbReference type="PRINTS" id="PR00352">
    <property type="entry name" value="3FE4SFRDOXIN"/>
</dbReference>
<dbReference type="InterPro" id="IPR052395">
    <property type="entry name" value="ET_Ferredoxin"/>
</dbReference>
<sequence>MIDPAAGEPLSRSGAGTRAGRAGNPEPVPHGNKPGGGRVGGVQQPLERTRLALGVPEPPGEPTAGEMTVQQEAPGGEALEVWIDQDLCTGDGICAQYAPEVFELDIDGLAYVKGADDELLQAPGATTPVPLPLLTDVVDSAKECPGECIHVRRVSDKVEVYGPDAE</sequence>
<protein>
    <recommendedName>
        <fullName evidence="8">Ferredoxin</fullName>
    </recommendedName>
</protein>
<evidence type="ECO:0000256" key="1">
    <source>
        <dbReference type="ARBA" id="ARBA00001966"/>
    </source>
</evidence>
<name>A0ABQ3CDU5_9ACTN</name>
<comment type="cofactor">
    <cofactor evidence="1">
        <name>[4Fe-4S] cluster</name>
        <dbReference type="ChEBI" id="CHEBI:49883"/>
    </cofactor>
</comment>
<dbReference type="Proteomes" id="UP000653644">
    <property type="component" value="Unassembled WGS sequence"/>
</dbReference>
<keyword evidence="2 8" id="KW-0813">Transport</keyword>
<comment type="caution">
    <text evidence="10">The sequence shown here is derived from an EMBL/GenBank/DDBJ whole genome shotgun (WGS) entry which is preliminary data.</text>
</comment>
<reference evidence="11" key="1">
    <citation type="journal article" date="2019" name="Int. J. Syst. Evol. Microbiol.">
        <title>The Global Catalogue of Microorganisms (GCM) 10K type strain sequencing project: providing services to taxonomists for standard genome sequencing and annotation.</title>
        <authorList>
            <consortium name="The Broad Institute Genomics Platform"/>
            <consortium name="The Broad Institute Genome Sequencing Center for Infectious Disease"/>
            <person name="Wu L."/>
            <person name="Ma J."/>
        </authorList>
    </citation>
    <scope>NUCLEOTIDE SEQUENCE [LARGE SCALE GENOMIC DNA]</scope>
    <source>
        <strain evidence="11">JCM 4733</strain>
    </source>
</reference>
<dbReference type="PANTHER" id="PTHR39163:SF1">
    <property type="entry name" value="FERREDOXIN"/>
    <property type="match status" value="1"/>
</dbReference>
<organism evidence="10 11">
    <name type="scientific">Streptomyces canarius</name>
    <dbReference type="NCBI Taxonomy" id="285453"/>
    <lineage>
        <taxon>Bacteria</taxon>
        <taxon>Bacillati</taxon>
        <taxon>Actinomycetota</taxon>
        <taxon>Actinomycetes</taxon>
        <taxon>Kitasatosporales</taxon>
        <taxon>Streptomycetaceae</taxon>
        <taxon>Streptomyces</taxon>
    </lineage>
</organism>
<proteinExistence type="predicted"/>
<evidence type="ECO:0000256" key="6">
    <source>
        <dbReference type="ARBA" id="ARBA00023004"/>
    </source>
</evidence>
<dbReference type="Gene3D" id="3.30.70.20">
    <property type="match status" value="1"/>
</dbReference>
<evidence type="ECO:0000256" key="4">
    <source>
        <dbReference type="ARBA" id="ARBA00022723"/>
    </source>
</evidence>
<evidence type="ECO:0000313" key="10">
    <source>
        <dbReference type="EMBL" id="GHA05802.1"/>
    </source>
</evidence>
<keyword evidence="4 8" id="KW-0479">Metal-binding</keyword>
<comment type="function">
    <text evidence="8">Ferredoxins are iron-sulfur proteins that transfer electrons in a wide variety of metabolic reactions.</text>
</comment>
<keyword evidence="5 8" id="KW-0249">Electron transport</keyword>
<feature type="compositionally biased region" description="Low complexity" evidence="9">
    <location>
        <begin position="11"/>
        <end position="23"/>
    </location>
</feature>
<gene>
    <name evidence="10" type="ORF">GCM10010345_07890</name>
</gene>
<dbReference type="PANTHER" id="PTHR39163">
    <property type="entry name" value="FERREDOXIN"/>
    <property type="match status" value="1"/>
</dbReference>
<evidence type="ECO:0000256" key="8">
    <source>
        <dbReference type="RuleBase" id="RU368020"/>
    </source>
</evidence>
<evidence type="ECO:0000256" key="3">
    <source>
        <dbReference type="ARBA" id="ARBA00022485"/>
    </source>
</evidence>
<evidence type="ECO:0000256" key="7">
    <source>
        <dbReference type="ARBA" id="ARBA00023014"/>
    </source>
</evidence>
<evidence type="ECO:0000256" key="9">
    <source>
        <dbReference type="SAM" id="MobiDB-lite"/>
    </source>
</evidence>
<keyword evidence="7 8" id="KW-0411">Iron-sulfur</keyword>
<evidence type="ECO:0000256" key="5">
    <source>
        <dbReference type="ARBA" id="ARBA00022982"/>
    </source>
</evidence>
<dbReference type="Pfam" id="PF13459">
    <property type="entry name" value="Fer4_15"/>
    <property type="match status" value="1"/>
</dbReference>
<keyword evidence="6 8" id="KW-0408">Iron</keyword>
<evidence type="ECO:0000256" key="2">
    <source>
        <dbReference type="ARBA" id="ARBA00022448"/>
    </source>
</evidence>
<keyword evidence="11" id="KW-1185">Reference proteome</keyword>
<feature type="region of interest" description="Disordered" evidence="9">
    <location>
        <begin position="1"/>
        <end position="67"/>
    </location>
</feature>
<keyword evidence="3" id="KW-0004">4Fe-4S</keyword>
<dbReference type="SUPFAM" id="SSF54862">
    <property type="entry name" value="4Fe-4S ferredoxins"/>
    <property type="match status" value="1"/>
</dbReference>